<dbReference type="PANTHER" id="PTHR40055">
    <property type="entry name" value="TRANSCRIPTIONAL REGULATOR YGIV-RELATED"/>
    <property type="match status" value="1"/>
</dbReference>
<evidence type="ECO:0000313" key="6">
    <source>
        <dbReference type="Proteomes" id="UP000659388"/>
    </source>
</evidence>
<dbReference type="Proteomes" id="UP000659388">
    <property type="component" value="Unassembled WGS sequence"/>
</dbReference>
<dbReference type="InterPro" id="IPR029442">
    <property type="entry name" value="GyrI-like"/>
</dbReference>
<dbReference type="InterPro" id="IPR009057">
    <property type="entry name" value="Homeodomain-like_sf"/>
</dbReference>
<dbReference type="AlphaFoldDB" id="A0A937K2J7"/>
<dbReference type="InterPro" id="IPR010499">
    <property type="entry name" value="AraC_E-bd"/>
</dbReference>
<dbReference type="PRINTS" id="PR00032">
    <property type="entry name" value="HTHARAC"/>
</dbReference>
<organism evidence="5 6">
    <name type="scientific">Fulvivirga sediminis</name>
    <dbReference type="NCBI Taxonomy" id="2803949"/>
    <lineage>
        <taxon>Bacteria</taxon>
        <taxon>Pseudomonadati</taxon>
        <taxon>Bacteroidota</taxon>
        <taxon>Cytophagia</taxon>
        <taxon>Cytophagales</taxon>
        <taxon>Fulvivirgaceae</taxon>
        <taxon>Fulvivirga</taxon>
    </lineage>
</organism>
<dbReference type="PROSITE" id="PS01124">
    <property type="entry name" value="HTH_ARAC_FAMILY_2"/>
    <property type="match status" value="1"/>
</dbReference>
<feature type="domain" description="HTH araC/xylS-type" evidence="4">
    <location>
        <begin position="15"/>
        <end position="113"/>
    </location>
</feature>
<accession>A0A937K2J7</accession>
<dbReference type="SUPFAM" id="SSF55136">
    <property type="entry name" value="Probable bacterial effector-binding domain"/>
    <property type="match status" value="1"/>
</dbReference>
<dbReference type="GO" id="GO:0003700">
    <property type="term" value="F:DNA-binding transcription factor activity"/>
    <property type="evidence" value="ECO:0007669"/>
    <property type="project" value="InterPro"/>
</dbReference>
<proteinExistence type="predicted"/>
<keyword evidence="3" id="KW-0804">Transcription</keyword>
<dbReference type="GO" id="GO:0043565">
    <property type="term" value="F:sequence-specific DNA binding"/>
    <property type="evidence" value="ECO:0007669"/>
    <property type="project" value="InterPro"/>
</dbReference>
<dbReference type="SMART" id="SM00342">
    <property type="entry name" value="HTH_ARAC"/>
    <property type="match status" value="1"/>
</dbReference>
<sequence length="303" mass="35168">MKQNDQINQHLSRLAKALQFIDDHLSETLTLDEMAAQVCYSPFHFHRIFKALTQEPFLAYVKRRRMEKAAALLMRSHTSITGIAYEVGFADNAAFSKAFKKHYGVSPSQFREASPDRYAKMDHSKIGQEPLSFEAYLYRMEEQLKWFINAADIRLLDREKELLAYVSHIGDCNNIGDSFSKLLSWADKRNVLDFPSTKLMLIYHDSLKITPEENARFSAAITLNEEIEQEGEVLKMDFEGGKCVAAKVELVVDELEKVWTSMFMWLNANEYQVAERPCFEIYHSNWQEHPERKCLLELCVFVS</sequence>
<evidence type="ECO:0000256" key="3">
    <source>
        <dbReference type="ARBA" id="ARBA00023163"/>
    </source>
</evidence>
<dbReference type="Gene3D" id="3.20.80.10">
    <property type="entry name" value="Regulatory factor, effector binding domain"/>
    <property type="match status" value="1"/>
</dbReference>
<dbReference type="InterPro" id="IPR011256">
    <property type="entry name" value="Reg_factor_effector_dom_sf"/>
</dbReference>
<dbReference type="SMART" id="SM00871">
    <property type="entry name" value="AraC_E_bind"/>
    <property type="match status" value="1"/>
</dbReference>
<keyword evidence="6" id="KW-1185">Reference proteome</keyword>
<dbReference type="Pfam" id="PF06445">
    <property type="entry name" value="GyrI-like"/>
    <property type="match status" value="1"/>
</dbReference>
<comment type="caution">
    <text evidence="5">The sequence shown here is derived from an EMBL/GenBank/DDBJ whole genome shotgun (WGS) entry which is preliminary data.</text>
</comment>
<name>A0A937K2J7_9BACT</name>
<dbReference type="InterPro" id="IPR018062">
    <property type="entry name" value="HTH_AraC-typ_CS"/>
</dbReference>
<dbReference type="PANTHER" id="PTHR40055:SF2">
    <property type="entry name" value="DNA GYRASE INHIBITOR"/>
    <property type="match status" value="1"/>
</dbReference>
<dbReference type="InterPro" id="IPR018060">
    <property type="entry name" value="HTH_AraC"/>
</dbReference>
<evidence type="ECO:0000313" key="5">
    <source>
        <dbReference type="EMBL" id="MBL3658450.1"/>
    </source>
</evidence>
<dbReference type="InterPro" id="IPR020449">
    <property type="entry name" value="Tscrpt_reg_AraC-type_HTH"/>
</dbReference>
<dbReference type="EMBL" id="JAESIY010000013">
    <property type="protein sequence ID" value="MBL3658450.1"/>
    <property type="molecule type" value="Genomic_DNA"/>
</dbReference>
<evidence type="ECO:0000259" key="4">
    <source>
        <dbReference type="PROSITE" id="PS01124"/>
    </source>
</evidence>
<dbReference type="Pfam" id="PF12833">
    <property type="entry name" value="HTH_18"/>
    <property type="match status" value="1"/>
</dbReference>
<dbReference type="SUPFAM" id="SSF46689">
    <property type="entry name" value="Homeodomain-like"/>
    <property type="match status" value="2"/>
</dbReference>
<evidence type="ECO:0000256" key="2">
    <source>
        <dbReference type="ARBA" id="ARBA00023125"/>
    </source>
</evidence>
<protein>
    <submittedName>
        <fullName evidence="5">AraC family transcriptional regulator</fullName>
    </submittedName>
</protein>
<keyword evidence="1" id="KW-0805">Transcription regulation</keyword>
<dbReference type="Gene3D" id="1.10.10.60">
    <property type="entry name" value="Homeodomain-like"/>
    <property type="match status" value="2"/>
</dbReference>
<dbReference type="InterPro" id="IPR050908">
    <property type="entry name" value="SmbC-like"/>
</dbReference>
<reference evidence="5" key="1">
    <citation type="submission" date="2021-01" db="EMBL/GenBank/DDBJ databases">
        <title>Fulvivirga kasyanovii gen. nov., sp nov., a novel member of the phylum Bacteroidetes isolated from seawater in a mussel farm.</title>
        <authorList>
            <person name="Zhao L.-H."/>
            <person name="Wang Z.-J."/>
        </authorList>
    </citation>
    <scope>NUCLEOTIDE SEQUENCE</scope>
    <source>
        <strain evidence="5">2943</strain>
    </source>
</reference>
<dbReference type="RefSeq" id="WP_202246246.1">
    <property type="nucleotide sequence ID" value="NZ_JAESIY010000013.1"/>
</dbReference>
<dbReference type="PROSITE" id="PS00041">
    <property type="entry name" value="HTH_ARAC_FAMILY_1"/>
    <property type="match status" value="1"/>
</dbReference>
<evidence type="ECO:0000256" key="1">
    <source>
        <dbReference type="ARBA" id="ARBA00023015"/>
    </source>
</evidence>
<keyword evidence="2" id="KW-0238">DNA-binding</keyword>
<gene>
    <name evidence="5" type="ORF">JL102_20020</name>
</gene>